<accession>A0ABW4ELW2</accession>
<evidence type="ECO:0000256" key="1">
    <source>
        <dbReference type="ARBA" id="ARBA00006484"/>
    </source>
</evidence>
<evidence type="ECO:0000313" key="3">
    <source>
        <dbReference type="EMBL" id="MFD1515857.1"/>
    </source>
</evidence>
<dbReference type="SUPFAM" id="SSF51735">
    <property type="entry name" value="NAD(P)-binding Rossmann-fold domains"/>
    <property type="match status" value="1"/>
</dbReference>
<dbReference type="PRINTS" id="PR00081">
    <property type="entry name" value="GDHRDH"/>
</dbReference>
<dbReference type="PANTHER" id="PTHR43639:SF1">
    <property type="entry name" value="SHORT-CHAIN DEHYDROGENASE_REDUCTASE FAMILY PROTEIN"/>
    <property type="match status" value="1"/>
</dbReference>
<keyword evidence="2 3" id="KW-0560">Oxidoreductase</keyword>
<name>A0ABW4ELW2_9PSEU</name>
<dbReference type="EMBL" id="JBHUCO010000001">
    <property type="protein sequence ID" value="MFD1515857.1"/>
    <property type="molecule type" value="Genomic_DNA"/>
</dbReference>
<dbReference type="InterPro" id="IPR002347">
    <property type="entry name" value="SDR_fam"/>
</dbReference>
<dbReference type="RefSeq" id="WP_344724604.1">
    <property type="nucleotide sequence ID" value="NZ_BAAAUS010000027.1"/>
</dbReference>
<sequence>MGSGMTGYATYPSLRDTVVLISGGASGLGAEYVAQFAAQGSRVGFVDIQTQAADALVEHVTAHGHPRPLFRECDIRDLDAYRAVIREIAAELGDVQVLVNNAGNDTRHAVTEVEPAYWDERMRVNLDHMFFAAQAVAPAMRTAGRGSIINIGSISAHIDLLDLTAYMTAKAAIEGLTRSLAREFGADGVRVNCVLPGSVMTPRQRETWLTPEADAHRAAAQAVPHVLHPDDIARMVLWLAADDSRACTGQRWIVDGGWMHM</sequence>
<evidence type="ECO:0000256" key="2">
    <source>
        <dbReference type="ARBA" id="ARBA00023002"/>
    </source>
</evidence>
<dbReference type="Proteomes" id="UP001597114">
    <property type="component" value="Unassembled WGS sequence"/>
</dbReference>
<keyword evidence="4" id="KW-1185">Reference proteome</keyword>
<dbReference type="GO" id="GO:0016491">
    <property type="term" value="F:oxidoreductase activity"/>
    <property type="evidence" value="ECO:0007669"/>
    <property type="project" value="UniProtKB-KW"/>
</dbReference>
<dbReference type="PRINTS" id="PR00080">
    <property type="entry name" value="SDRFAMILY"/>
</dbReference>
<comment type="similarity">
    <text evidence="1">Belongs to the short-chain dehydrogenases/reductases (SDR) family.</text>
</comment>
<reference evidence="4" key="1">
    <citation type="journal article" date="2019" name="Int. J. Syst. Evol. Microbiol.">
        <title>The Global Catalogue of Microorganisms (GCM) 10K type strain sequencing project: providing services to taxonomists for standard genome sequencing and annotation.</title>
        <authorList>
            <consortium name="The Broad Institute Genomics Platform"/>
            <consortium name="The Broad Institute Genome Sequencing Center for Infectious Disease"/>
            <person name="Wu L."/>
            <person name="Ma J."/>
        </authorList>
    </citation>
    <scope>NUCLEOTIDE SEQUENCE [LARGE SCALE GENOMIC DNA]</scope>
    <source>
        <strain evidence="4">CCM 7043</strain>
    </source>
</reference>
<proteinExistence type="inferred from homology"/>
<organism evidence="3 4">
    <name type="scientific">Pseudonocardia yunnanensis</name>
    <dbReference type="NCBI Taxonomy" id="58107"/>
    <lineage>
        <taxon>Bacteria</taxon>
        <taxon>Bacillati</taxon>
        <taxon>Actinomycetota</taxon>
        <taxon>Actinomycetes</taxon>
        <taxon>Pseudonocardiales</taxon>
        <taxon>Pseudonocardiaceae</taxon>
        <taxon>Pseudonocardia</taxon>
    </lineage>
</organism>
<dbReference type="InterPro" id="IPR036291">
    <property type="entry name" value="NAD(P)-bd_dom_sf"/>
</dbReference>
<protein>
    <submittedName>
        <fullName evidence="3">SDR family NAD(P)-dependent oxidoreductase</fullName>
        <ecNumber evidence="3">1.1.1.-</ecNumber>
    </submittedName>
</protein>
<dbReference type="Pfam" id="PF13561">
    <property type="entry name" value="adh_short_C2"/>
    <property type="match status" value="1"/>
</dbReference>
<gene>
    <name evidence="3" type="ORF">ACFSJD_00065</name>
</gene>
<evidence type="ECO:0000313" key="4">
    <source>
        <dbReference type="Proteomes" id="UP001597114"/>
    </source>
</evidence>
<dbReference type="Gene3D" id="3.40.50.720">
    <property type="entry name" value="NAD(P)-binding Rossmann-like Domain"/>
    <property type="match status" value="1"/>
</dbReference>
<dbReference type="PANTHER" id="PTHR43639">
    <property type="entry name" value="OXIDOREDUCTASE, SHORT-CHAIN DEHYDROGENASE/REDUCTASE FAMILY (AFU_ORTHOLOGUE AFUA_5G02870)"/>
    <property type="match status" value="1"/>
</dbReference>
<comment type="caution">
    <text evidence="3">The sequence shown here is derived from an EMBL/GenBank/DDBJ whole genome shotgun (WGS) entry which is preliminary data.</text>
</comment>
<dbReference type="EC" id="1.1.1.-" evidence="3"/>
<dbReference type="CDD" id="cd05233">
    <property type="entry name" value="SDR_c"/>
    <property type="match status" value="1"/>
</dbReference>